<dbReference type="InterPro" id="IPR011545">
    <property type="entry name" value="DEAD/DEAH_box_helicase_dom"/>
</dbReference>
<evidence type="ECO:0000256" key="3">
    <source>
        <dbReference type="ARBA" id="ARBA00022806"/>
    </source>
</evidence>
<dbReference type="STRING" id="94643.A0A2A9M9R1"/>
<feature type="compositionally biased region" description="Low complexity" evidence="5">
    <location>
        <begin position="1"/>
        <end position="13"/>
    </location>
</feature>
<feature type="domain" description="Helicase ATP-binding" evidence="6">
    <location>
        <begin position="330"/>
        <end position="656"/>
    </location>
</feature>
<comment type="caution">
    <text evidence="8">The sequence shown here is derived from an EMBL/GenBank/DDBJ whole genome shotgun (WGS) entry which is preliminary data.</text>
</comment>
<accession>A0A2A9M9R1</accession>
<feature type="compositionally biased region" description="Acidic residues" evidence="5">
    <location>
        <begin position="199"/>
        <end position="214"/>
    </location>
</feature>
<keyword evidence="4" id="KW-0067">ATP-binding</keyword>
<dbReference type="OrthoDB" id="3370at2759"/>
<dbReference type="RefSeq" id="XP_029216346.1">
    <property type="nucleotide sequence ID" value="XM_029360370.1"/>
</dbReference>
<feature type="compositionally biased region" description="Acidic residues" evidence="5">
    <location>
        <begin position="164"/>
        <end position="173"/>
    </location>
</feature>
<evidence type="ECO:0000313" key="8">
    <source>
        <dbReference type="EMBL" id="PFH32337.1"/>
    </source>
</evidence>
<proteinExistence type="predicted"/>
<keyword evidence="3 8" id="KW-0347">Helicase</keyword>
<dbReference type="Proteomes" id="UP000224006">
    <property type="component" value="Chromosome X"/>
</dbReference>
<dbReference type="GeneID" id="40306716"/>
<dbReference type="Pfam" id="PF00270">
    <property type="entry name" value="DEAD"/>
    <property type="match status" value="1"/>
</dbReference>
<feature type="domain" description="Helicase C-terminal" evidence="7">
    <location>
        <begin position="868"/>
        <end position="1035"/>
    </location>
</feature>
<dbReference type="SMART" id="SM00490">
    <property type="entry name" value="HELICc"/>
    <property type="match status" value="1"/>
</dbReference>
<feature type="compositionally biased region" description="Basic residues" evidence="5">
    <location>
        <begin position="183"/>
        <end position="193"/>
    </location>
</feature>
<feature type="compositionally biased region" description="Basic and acidic residues" evidence="5">
    <location>
        <begin position="30"/>
        <end position="55"/>
    </location>
</feature>
<dbReference type="PROSITE" id="PS51194">
    <property type="entry name" value="HELICASE_CTER"/>
    <property type="match status" value="1"/>
</dbReference>
<dbReference type="Gene3D" id="3.40.50.300">
    <property type="entry name" value="P-loop containing nucleotide triphosphate hydrolases"/>
    <property type="match status" value="2"/>
</dbReference>
<feature type="region of interest" description="Disordered" evidence="5">
    <location>
        <begin position="1"/>
        <end position="266"/>
    </location>
</feature>
<feature type="compositionally biased region" description="Basic and acidic residues" evidence="5">
    <location>
        <begin position="91"/>
        <end position="127"/>
    </location>
</feature>
<dbReference type="PROSITE" id="PS00039">
    <property type="entry name" value="DEAD_ATP_HELICASE"/>
    <property type="match status" value="1"/>
</dbReference>
<dbReference type="GO" id="GO:0005829">
    <property type="term" value="C:cytosol"/>
    <property type="evidence" value="ECO:0007669"/>
    <property type="project" value="TreeGrafter"/>
</dbReference>
<keyword evidence="9" id="KW-1185">Reference proteome</keyword>
<dbReference type="CDD" id="cd18787">
    <property type="entry name" value="SF2_C_DEAD"/>
    <property type="match status" value="1"/>
</dbReference>
<feature type="compositionally biased region" description="Acidic residues" evidence="5">
    <location>
        <begin position="716"/>
        <end position="725"/>
    </location>
</feature>
<evidence type="ECO:0000256" key="5">
    <source>
        <dbReference type="SAM" id="MobiDB-lite"/>
    </source>
</evidence>
<organism evidence="8 9">
    <name type="scientific">Besnoitia besnoiti</name>
    <name type="common">Apicomplexan protozoan</name>
    <dbReference type="NCBI Taxonomy" id="94643"/>
    <lineage>
        <taxon>Eukaryota</taxon>
        <taxon>Sar</taxon>
        <taxon>Alveolata</taxon>
        <taxon>Apicomplexa</taxon>
        <taxon>Conoidasida</taxon>
        <taxon>Coccidia</taxon>
        <taxon>Eucoccidiorida</taxon>
        <taxon>Eimeriorina</taxon>
        <taxon>Sarcocystidae</taxon>
        <taxon>Besnoitia</taxon>
    </lineage>
</organism>
<feature type="region of interest" description="Disordered" evidence="5">
    <location>
        <begin position="891"/>
        <end position="917"/>
    </location>
</feature>
<dbReference type="KEGG" id="bbes:BESB_016550"/>
<dbReference type="GO" id="GO:0005524">
    <property type="term" value="F:ATP binding"/>
    <property type="evidence" value="ECO:0007669"/>
    <property type="project" value="UniProtKB-KW"/>
</dbReference>
<dbReference type="PANTHER" id="PTHR47959:SF1">
    <property type="entry name" value="ATP-DEPENDENT RNA HELICASE DBPA"/>
    <property type="match status" value="1"/>
</dbReference>
<feature type="compositionally biased region" description="Low complexity" evidence="5">
    <location>
        <begin position="215"/>
        <end position="258"/>
    </location>
</feature>
<evidence type="ECO:0000313" key="9">
    <source>
        <dbReference type="Proteomes" id="UP000224006"/>
    </source>
</evidence>
<dbReference type="GO" id="GO:0003676">
    <property type="term" value="F:nucleic acid binding"/>
    <property type="evidence" value="ECO:0007669"/>
    <property type="project" value="InterPro"/>
</dbReference>
<dbReference type="InterPro" id="IPR027417">
    <property type="entry name" value="P-loop_NTPase"/>
</dbReference>
<evidence type="ECO:0000256" key="4">
    <source>
        <dbReference type="ARBA" id="ARBA00022840"/>
    </source>
</evidence>
<name>A0A2A9M9R1_BESBE</name>
<sequence>MGAEAMPAAPAAPSCHDDGDAREGKKKKEKSRDSEYRRTRQEARRLAREQAERSEGAASAPPAEIQGKRRKKEKNADTTAGREAGAVPAEARLRGDGERKSKPEEDGDSREYGGAEGRADGDAEEAKKGKRRRKRRARGKGSAQADEAEEAGGDTPKGLQAAEGETEAVEPTDEAAAGAEGGKRKRKRKRKRRDGSGNADDEVVEKDEEDEEEIPAASPEVPAPAESQSPPPDAAVSSPASPEDCSSQPASAASPPTAEAIQERSPKPEFTTRFCVVSQQSEGDASAESDARILHSLHPCVVETLRRRKIGSLFPVQRTVVSFLTRCIDKPYDPQNCDLCVSAPTGEGKTFCYVLPIVSFLLGTVVRTTRCVVLTPTRELAAQVAEEFSRFRHFHASPFLLLQDTESSHGLRKARAAEVLPCSAAKCSQGSFFCRDISVACLVGELSGHATTRGGSAASADGAATANRDVFFSLQSEASPRGSALALPTSPASASAAAAAAAASPPDVVICTPGKFTELVRAAVRSKNSEALGRGGLSDPKEAAFFDEARDLYGDERVCLDDVQWLVIDEADRLVRQPYHDWMKAVEALHRLRVDACFMQRPAAASSLAGASCASTFSASLCASASLPLQKLTFSATMTKNPKSLASLNLTRPFFVLSTPSGHYSMPLSLAQRYVVCDASDKPLCLVLLLLHLVRSLKHAPAPGASDLQPDTLEQGNDDAEEAAEADAAGSGNSDDDRGDANEASDADECDDTGESREAQLPGGGRQEEPGKKKKSLKALVFCGTRDSTHRLTRLLQLYFERSADRQAPASELRGMLQLLPSISFDFGLQLPSPWHLVWAFSHVLFLFSVVVVCSCSSDKRSRVLSCQLAPLALPPLGLFASRSASASVQKAVAQEGPQEDEAADGEGEEAAKATAVSGQAHVQLRIRELSSSLTQRARMKLLNQFKHGAVEILVCSDLAARGLDVAGLDAVFHYDAPQHVQAYVHRSGRSARAGAQGLCVTLVAPPQMRAFREMIKKKNAHLWKILREIHVDLCRQDEGFQQGYAALLKQLSACLALEAKGRLDAQSPLPPPQLLAL</sequence>
<dbReference type="PANTHER" id="PTHR47959">
    <property type="entry name" value="ATP-DEPENDENT RNA HELICASE RHLE-RELATED"/>
    <property type="match status" value="1"/>
</dbReference>
<dbReference type="EMBL" id="NWUJ01000011">
    <property type="protein sequence ID" value="PFH32337.1"/>
    <property type="molecule type" value="Genomic_DNA"/>
</dbReference>
<evidence type="ECO:0000256" key="1">
    <source>
        <dbReference type="ARBA" id="ARBA00022741"/>
    </source>
</evidence>
<feature type="compositionally biased region" description="Basic residues" evidence="5">
    <location>
        <begin position="128"/>
        <end position="139"/>
    </location>
</feature>
<dbReference type="InterPro" id="IPR001650">
    <property type="entry name" value="Helicase_C-like"/>
</dbReference>
<evidence type="ECO:0000259" key="7">
    <source>
        <dbReference type="PROSITE" id="PS51194"/>
    </source>
</evidence>
<dbReference type="PROSITE" id="PS51192">
    <property type="entry name" value="HELICASE_ATP_BIND_1"/>
    <property type="match status" value="1"/>
</dbReference>
<feature type="compositionally biased region" description="Acidic residues" evidence="5">
    <location>
        <begin position="898"/>
        <end position="909"/>
    </location>
</feature>
<gene>
    <name evidence="8" type="ORF">BESB_016550</name>
</gene>
<dbReference type="SMART" id="SM00487">
    <property type="entry name" value="DEXDc"/>
    <property type="match status" value="1"/>
</dbReference>
<feature type="compositionally biased region" description="Acidic residues" evidence="5">
    <location>
        <begin position="743"/>
        <end position="753"/>
    </location>
</feature>
<evidence type="ECO:0000259" key="6">
    <source>
        <dbReference type="PROSITE" id="PS51192"/>
    </source>
</evidence>
<dbReference type="GO" id="GO:0016787">
    <property type="term" value="F:hydrolase activity"/>
    <property type="evidence" value="ECO:0007669"/>
    <property type="project" value="UniProtKB-KW"/>
</dbReference>
<dbReference type="SUPFAM" id="SSF52540">
    <property type="entry name" value="P-loop containing nucleoside triphosphate hydrolases"/>
    <property type="match status" value="2"/>
</dbReference>
<protein>
    <submittedName>
        <fullName evidence="8">DEAD/DEAH box helicase domain-containing protein</fullName>
    </submittedName>
</protein>
<dbReference type="InterPro" id="IPR014001">
    <property type="entry name" value="Helicase_ATP-bd"/>
</dbReference>
<feature type="region of interest" description="Disordered" evidence="5">
    <location>
        <begin position="701"/>
        <end position="773"/>
    </location>
</feature>
<dbReference type="Pfam" id="PF00271">
    <property type="entry name" value="Helicase_C"/>
    <property type="match status" value="1"/>
</dbReference>
<dbReference type="AlphaFoldDB" id="A0A2A9M9R1"/>
<reference evidence="8 9" key="1">
    <citation type="submission" date="2017-09" db="EMBL/GenBank/DDBJ databases">
        <title>Genome sequencing of Besnoitia besnoiti strain Bb-Ger1.</title>
        <authorList>
            <person name="Schares G."/>
            <person name="Venepally P."/>
            <person name="Lorenzi H.A."/>
        </authorList>
    </citation>
    <scope>NUCLEOTIDE SEQUENCE [LARGE SCALE GENOMIC DNA]</scope>
    <source>
        <strain evidence="8 9">Bb-Ger1</strain>
    </source>
</reference>
<dbReference type="VEuPathDB" id="ToxoDB:BESB_016550"/>
<evidence type="ECO:0000256" key="2">
    <source>
        <dbReference type="ARBA" id="ARBA00022801"/>
    </source>
</evidence>
<dbReference type="GO" id="GO:0003724">
    <property type="term" value="F:RNA helicase activity"/>
    <property type="evidence" value="ECO:0007669"/>
    <property type="project" value="TreeGrafter"/>
</dbReference>
<dbReference type="InterPro" id="IPR000629">
    <property type="entry name" value="RNA-helicase_DEAD-box_CS"/>
</dbReference>
<keyword evidence="2" id="KW-0378">Hydrolase</keyword>
<keyword evidence="1" id="KW-0547">Nucleotide-binding</keyword>
<dbReference type="InterPro" id="IPR050079">
    <property type="entry name" value="DEAD_box_RNA_helicase"/>
</dbReference>